<name>A0ACC3YJD7_COLTU</name>
<evidence type="ECO:0000313" key="1">
    <source>
        <dbReference type="EMBL" id="KAL0931307.1"/>
    </source>
</evidence>
<gene>
    <name evidence="1" type="ORF">CTRU02_214042</name>
</gene>
<comment type="caution">
    <text evidence="1">The sequence shown here is derived from an EMBL/GenBank/DDBJ whole genome shotgun (WGS) entry which is preliminary data.</text>
</comment>
<protein>
    <submittedName>
        <fullName evidence="1">Uncharacterized protein</fullName>
    </submittedName>
</protein>
<keyword evidence="2" id="KW-1185">Reference proteome</keyword>
<dbReference type="EMBL" id="VUJX02000010">
    <property type="protein sequence ID" value="KAL0931307.1"/>
    <property type="molecule type" value="Genomic_DNA"/>
</dbReference>
<reference evidence="1 2" key="1">
    <citation type="journal article" date="2020" name="Phytopathology">
        <title>Genome Sequence Resources of Colletotrichum truncatum, C. plurivorum, C. musicola, and C. sojae: Four Species Pathogenic to Soybean (Glycine max).</title>
        <authorList>
            <person name="Rogerio F."/>
            <person name="Boufleur T.R."/>
            <person name="Ciampi-Guillardi M."/>
            <person name="Sukno S.A."/>
            <person name="Thon M.R."/>
            <person name="Massola Junior N.S."/>
            <person name="Baroncelli R."/>
        </authorList>
    </citation>
    <scope>NUCLEOTIDE SEQUENCE [LARGE SCALE GENOMIC DNA]</scope>
    <source>
        <strain evidence="1 2">CMES1059</strain>
    </source>
</reference>
<accession>A0ACC3YJD7</accession>
<sequence>MISHYFSVILLALSPIISTISAQPAQPVRPFANNNAYAVETEVDETGNKWLFKVWADGYVKKDKEGKLQPVDTVMVNKVSKRLTVVQAMNGLDPTKPHLKMRQVLKECWTMAGLEPSELKEVLGYKIENENMQTALTDCRTLIGIKFDASFKVSSTDTDEAKKSCWDALGNTIFSKSIRGAIADFDLNKELIQIEVDYDSDNTGAWDFIYYQFS</sequence>
<dbReference type="Proteomes" id="UP000805649">
    <property type="component" value="Unassembled WGS sequence"/>
</dbReference>
<proteinExistence type="predicted"/>
<evidence type="ECO:0000313" key="2">
    <source>
        <dbReference type="Proteomes" id="UP000805649"/>
    </source>
</evidence>
<organism evidence="1 2">
    <name type="scientific">Colletotrichum truncatum</name>
    <name type="common">Anthracnose fungus</name>
    <name type="synonym">Colletotrichum capsici</name>
    <dbReference type="NCBI Taxonomy" id="5467"/>
    <lineage>
        <taxon>Eukaryota</taxon>
        <taxon>Fungi</taxon>
        <taxon>Dikarya</taxon>
        <taxon>Ascomycota</taxon>
        <taxon>Pezizomycotina</taxon>
        <taxon>Sordariomycetes</taxon>
        <taxon>Hypocreomycetidae</taxon>
        <taxon>Glomerellales</taxon>
        <taxon>Glomerellaceae</taxon>
        <taxon>Colletotrichum</taxon>
        <taxon>Colletotrichum truncatum species complex</taxon>
    </lineage>
</organism>